<dbReference type="Pfam" id="PF12713">
    <property type="entry name" value="DUF3806"/>
    <property type="match status" value="1"/>
</dbReference>
<evidence type="ECO:0000313" key="2">
    <source>
        <dbReference type="EMBL" id="QDV87609.1"/>
    </source>
</evidence>
<name>A0ABX5Y671_9BACT</name>
<dbReference type="RefSeq" id="WP_145219387.1">
    <property type="nucleotide sequence ID" value="NZ_CP036432.1"/>
</dbReference>
<dbReference type="Proteomes" id="UP000318081">
    <property type="component" value="Chromosome"/>
</dbReference>
<feature type="domain" description="DUF3806" evidence="1">
    <location>
        <begin position="53"/>
        <end position="124"/>
    </location>
</feature>
<dbReference type="InterPro" id="IPR024266">
    <property type="entry name" value="DUF3806"/>
</dbReference>
<evidence type="ECO:0000259" key="1">
    <source>
        <dbReference type="Pfam" id="PF12713"/>
    </source>
</evidence>
<organism evidence="2 3">
    <name type="scientific">Stieleria magnilauensis</name>
    <dbReference type="NCBI Taxonomy" id="2527963"/>
    <lineage>
        <taxon>Bacteria</taxon>
        <taxon>Pseudomonadati</taxon>
        <taxon>Planctomycetota</taxon>
        <taxon>Planctomycetia</taxon>
        <taxon>Pirellulales</taxon>
        <taxon>Pirellulaceae</taxon>
        <taxon>Stieleria</taxon>
    </lineage>
</organism>
<evidence type="ECO:0000313" key="3">
    <source>
        <dbReference type="Proteomes" id="UP000318081"/>
    </source>
</evidence>
<sequence>MKPKFSQPNQAEQEWIAKSIAHARSLIAASDPDGDACDMTPGVLDVAYRQWLTNGTDINEQANDVVHAIGFAFGQFLVDNDEFEWTLVTDQFGTDLGVRALPSMGDVLVCPASMVAKRWETKETDFLVPMYRAVIDQRDSVRKSWESKETKPWWKPW</sequence>
<protein>
    <recommendedName>
        <fullName evidence="1">DUF3806 domain-containing protein</fullName>
    </recommendedName>
</protein>
<gene>
    <name evidence="2" type="ORF">TBK1r_66400</name>
</gene>
<reference evidence="2 3" key="1">
    <citation type="submission" date="2019-02" db="EMBL/GenBank/DDBJ databases">
        <title>Deep-cultivation of Planctomycetes and their phenomic and genomic characterization uncovers novel biology.</title>
        <authorList>
            <person name="Wiegand S."/>
            <person name="Jogler M."/>
            <person name="Boedeker C."/>
            <person name="Pinto D."/>
            <person name="Vollmers J."/>
            <person name="Rivas-Marin E."/>
            <person name="Kohn T."/>
            <person name="Peeters S.H."/>
            <person name="Heuer A."/>
            <person name="Rast P."/>
            <person name="Oberbeckmann S."/>
            <person name="Bunk B."/>
            <person name="Jeske O."/>
            <person name="Meyerdierks A."/>
            <person name="Storesund J.E."/>
            <person name="Kallscheuer N."/>
            <person name="Luecker S."/>
            <person name="Lage O.M."/>
            <person name="Pohl T."/>
            <person name="Merkel B.J."/>
            <person name="Hornburger P."/>
            <person name="Mueller R.-W."/>
            <person name="Bruemmer F."/>
            <person name="Labrenz M."/>
            <person name="Spormann A.M."/>
            <person name="Op den Camp H."/>
            <person name="Overmann J."/>
            <person name="Amann R."/>
            <person name="Jetten M.S.M."/>
            <person name="Mascher T."/>
            <person name="Medema M.H."/>
            <person name="Devos D.P."/>
            <person name="Kaster A.-K."/>
            <person name="Ovreas L."/>
            <person name="Rohde M."/>
            <person name="Galperin M.Y."/>
            <person name="Jogler C."/>
        </authorList>
    </citation>
    <scope>NUCLEOTIDE SEQUENCE [LARGE SCALE GENOMIC DNA]</scope>
    <source>
        <strain evidence="2 3">TBK1r</strain>
    </source>
</reference>
<accession>A0ABX5Y671</accession>
<dbReference type="EMBL" id="CP036432">
    <property type="protein sequence ID" value="QDV87609.1"/>
    <property type="molecule type" value="Genomic_DNA"/>
</dbReference>
<keyword evidence="3" id="KW-1185">Reference proteome</keyword>
<dbReference type="Gene3D" id="1.20.120.1090">
    <property type="match status" value="1"/>
</dbReference>
<proteinExistence type="predicted"/>